<reference evidence="6 7" key="1">
    <citation type="submission" date="2019-03" db="EMBL/GenBank/DDBJ databases">
        <title>Genomic Encyclopedia of Type Strains, Phase IV (KMG-IV): sequencing the most valuable type-strain genomes for metagenomic binning, comparative biology and taxonomic classification.</title>
        <authorList>
            <person name="Goeker M."/>
        </authorList>
    </citation>
    <scope>NUCLEOTIDE SEQUENCE [LARGE SCALE GENOMIC DNA]</scope>
    <source>
        <strain evidence="6 7">DSM 9035</strain>
    </source>
</reference>
<dbReference type="Pfam" id="PF16925">
    <property type="entry name" value="TetR_C_13"/>
    <property type="match status" value="1"/>
</dbReference>
<evidence type="ECO:0000256" key="4">
    <source>
        <dbReference type="PROSITE-ProRule" id="PRU00335"/>
    </source>
</evidence>
<comment type="caution">
    <text evidence="6">The sequence shown here is derived from an EMBL/GenBank/DDBJ whole genome shotgun (WGS) entry which is preliminary data.</text>
</comment>
<evidence type="ECO:0000256" key="1">
    <source>
        <dbReference type="ARBA" id="ARBA00023015"/>
    </source>
</evidence>
<dbReference type="RefSeq" id="WP_165933594.1">
    <property type="nucleotide sequence ID" value="NZ_SMAI01000001.1"/>
</dbReference>
<dbReference type="InterPro" id="IPR036271">
    <property type="entry name" value="Tet_transcr_reg_TetR-rel_C_sf"/>
</dbReference>
<dbReference type="EMBL" id="SMAI01000001">
    <property type="protein sequence ID" value="TCT07675.1"/>
    <property type="molecule type" value="Genomic_DNA"/>
</dbReference>
<evidence type="ECO:0000313" key="6">
    <source>
        <dbReference type="EMBL" id="TCT07675.1"/>
    </source>
</evidence>
<gene>
    <name evidence="6" type="ORF">EDC64_101194</name>
</gene>
<feature type="domain" description="HTH tetR-type" evidence="5">
    <location>
        <begin position="6"/>
        <end position="66"/>
    </location>
</feature>
<keyword evidence="2 4" id="KW-0238">DNA-binding</keyword>
<dbReference type="InterPro" id="IPR011075">
    <property type="entry name" value="TetR_C"/>
</dbReference>
<dbReference type="InterPro" id="IPR001647">
    <property type="entry name" value="HTH_TetR"/>
</dbReference>
<dbReference type="GO" id="GO:0003677">
    <property type="term" value="F:DNA binding"/>
    <property type="evidence" value="ECO:0007669"/>
    <property type="project" value="UniProtKB-UniRule"/>
</dbReference>
<protein>
    <submittedName>
        <fullName evidence="6">TetR family transcriptional regulator</fullName>
    </submittedName>
</protein>
<sequence>MGRRREFDEEEALDAAIACFWQSGYGATSVRDLAHRMEIGGASLYHAFGDKRGLYSSALQRYLDLSSRRRVASLDAAAEPLAALHAFFGDLVAASVADPRGCLLINSAIEVAPLDAALGADIRAALDEVEGGLRRTLERAQRDGSLDPGANCQDLSRRLLSAIVSIRVLSRVPVDRATLESIARSALPPVAR</sequence>
<dbReference type="InterPro" id="IPR023772">
    <property type="entry name" value="DNA-bd_HTH_TetR-type_CS"/>
</dbReference>
<keyword evidence="1" id="KW-0805">Transcription regulation</keyword>
<dbReference type="SUPFAM" id="SSF48498">
    <property type="entry name" value="Tetracyclin repressor-like, C-terminal domain"/>
    <property type="match status" value="1"/>
</dbReference>
<dbReference type="PROSITE" id="PS01081">
    <property type="entry name" value="HTH_TETR_1"/>
    <property type="match status" value="1"/>
</dbReference>
<dbReference type="Pfam" id="PF00440">
    <property type="entry name" value="TetR_N"/>
    <property type="match status" value="1"/>
</dbReference>
<evidence type="ECO:0000256" key="2">
    <source>
        <dbReference type="ARBA" id="ARBA00023125"/>
    </source>
</evidence>
<dbReference type="InterPro" id="IPR009057">
    <property type="entry name" value="Homeodomain-like_sf"/>
</dbReference>
<evidence type="ECO:0000256" key="3">
    <source>
        <dbReference type="ARBA" id="ARBA00023163"/>
    </source>
</evidence>
<keyword evidence="3" id="KW-0804">Transcription</keyword>
<dbReference type="SUPFAM" id="SSF46689">
    <property type="entry name" value="Homeodomain-like"/>
    <property type="match status" value="1"/>
</dbReference>
<dbReference type="Gene3D" id="1.10.10.60">
    <property type="entry name" value="Homeodomain-like"/>
    <property type="match status" value="1"/>
</dbReference>
<name>A0A4R3M8K1_9HYPH</name>
<evidence type="ECO:0000259" key="5">
    <source>
        <dbReference type="PROSITE" id="PS50977"/>
    </source>
</evidence>
<feature type="DNA-binding region" description="H-T-H motif" evidence="4">
    <location>
        <begin position="29"/>
        <end position="48"/>
    </location>
</feature>
<organism evidence="6 7">
    <name type="scientific">Aquabacter spiritensis</name>
    <dbReference type="NCBI Taxonomy" id="933073"/>
    <lineage>
        <taxon>Bacteria</taxon>
        <taxon>Pseudomonadati</taxon>
        <taxon>Pseudomonadota</taxon>
        <taxon>Alphaproteobacteria</taxon>
        <taxon>Hyphomicrobiales</taxon>
        <taxon>Xanthobacteraceae</taxon>
        <taxon>Aquabacter</taxon>
    </lineage>
</organism>
<dbReference type="Proteomes" id="UP000294664">
    <property type="component" value="Unassembled WGS sequence"/>
</dbReference>
<dbReference type="PROSITE" id="PS50977">
    <property type="entry name" value="HTH_TETR_2"/>
    <property type="match status" value="1"/>
</dbReference>
<keyword evidence="7" id="KW-1185">Reference proteome</keyword>
<dbReference type="PANTHER" id="PTHR47506:SF1">
    <property type="entry name" value="HTH-TYPE TRANSCRIPTIONAL REGULATOR YJDC"/>
    <property type="match status" value="1"/>
</dbReference>
<evidence type="ECO:0000313" key="7">
    <source>
        <dbReference type="Proteomes" id="UP000294664"/>
    </source>
</evidence>
<accession>A0A4R3M8K1</accession>
<proteinExistence type="predicted"/>
<dbReference type="AlphaFoldDB" id="A0A4R3M8K1"/>
<dbReference type="Gene3D" id="1.10.357.10">
    <property type="entry name" value="Tetracycline Repressor, domain 2"/>
    <property type="match status" value="1"/>
</dbReference>
<dbReference type="PANTHER" id="PTHR47506">
    <property type="entry name" value="TRANSCRIPTIONAL REGULATORY PROTEIN"/>
    <property type="match status" value="1"/>
</dbReference>